<dbReference type="RefSeq" id="WP_011878894.1">
    <property type="nucleotide sequence ID" value="NC_009253.1"/>
</dbReference>
<sequence>MEKKPMYYSNLAQIKGTSSVDFKIAFGVKKDVNKPINEDDIDFYLHTSPQHLKSLVLLLTEHLRIYETVFGVINLEPQQSGLQELQGKIQVVKES</sequence>
<dbReference type="Pfam" id="PF11950">
    <property type="entry name" value="DUF3467"/>
    <property type="match status" value="1"/>
</dbReference>
<dbReference type="InterPro" id="IPR021857">
    <property type="entry name" value="DUF3467"/>
</dbReference>
<accession>A4J7P3</accession>
<dbReference type="STRING" id="349161.Dred_2586"/>
<dbReference type="EMBL" id="CP000612">
    <property type="protein sequence ID" value="ABO51096.1"/>
    <property type="molecule type" value="Genomic_DNA"/>
</dbReference>
<name>A4J7P3_DESRM</name>
<dbReference type="HOGENOM" id="CLU_2368314_0_0_9"/>
<dbReference type="Proteomes" id="UP000001556">
    <property type="component" value="Chromosome"/>
</dbReference>
<organism evidence="1 2">
    <name type="scientific">Desulforamulus reducens (strain ATCC BAA-1160 / DSM 100696 / MI-1)</name>
    <name type="common">Desulfotomaculum reducens</name>
    <dbReference type="NCBI Taxonomy" id="349161"/>
    <lineage>
        <taxon>Bacteria</taxon>
        <taxon>Bacillati</taxon>
        <taxon>Bacillota</taxon>
        <taxon>Clostridia</taxon>
        <taxon>Eubacteriales</taxon>
        <taxon>Peptococcaceae</taxon>
        <taxon>Desulforamulus</taxon>
    </lineage>
</organism>
<reference evidence="1 2" key="1">
    <citation type="submission" date="2007-03" db="EMBL/GenBank/DDBJ databases">
        <title>Complete sequence of Desulfotomaculum reducens MI-1.</title>
        <authorList>
            <consortium name="US DOE Joint Genome Institute"/>
            <person name="Copeland A."/>
            <person name="Lucas S."/>
            <person name="Lapidus A."/>
            <person name="Barry K."/>
            <person name="Detter J.C."/>
            <person name="Glavina del Rio T."/>
            <person name="Hammon N."/>
            <person name="Israni S."/>
            <person name="Dalin E."/>
            <person name="Tice H."/>
            <person name="Pitluck S."/>
            <person name="Sims D."/>
            <person name="Brettin T."/>
            <person name="Bruce D."/>
            <person name="Han C."/>
            <person name="Tapia R."/>
            <person name="Schmutz J."/>
            <person name="Larimer F."/>
            <person name="Land M."/>
            <person name="Hauser L."/>
            <person name="Kyrpides N."/>
            <person name="Kim E."/>
            <person name="Tebo B.M."/>
            <person name="Richardson P."/>
        </authorList>
    </citation>
    <scope>NUCLEOTIDE SEQUENCE [LARGE SCALE GENOMIC DNA]</scope>
    <source>
        <strain evidence="1 2">MI-1</strain>
    </source>
</reference>
<evidence type="ECO:0008006" key="3">
    <source>
        <dbReference type="Google" id="ProtNLM"/>
    </source>
</evidence>
<evidence type="ECO:0000313" key="2">
    <source>
        <dbReference type="Proteomes" id="UP000001556"/>
    </source>
</evidence>
<evidence type="ECO:0000313" key="1">
    <source>
        <dbReference type="EMBL" id="ABO51096.1"/>
    </source>
</evidence>
<dbReference type="KEGG" id="drm:Dred_2586"/>
<keyword evidence="2" id="KW-1185">Reference proteome</keyword>
<dbReference type="AlphaFoldDB" id="A4J7P3"/>
<protein>
    <recommendedName>
        <fullName evidence="3">DUF3467 domain-containing protein</fullName>
    </recommendedName>
</protein>
<gene>
    <name evidence="1" type="ordered locus">Dred_2586</name>
</gene>
<proteinExistence type="predicted"/>